<keyword evidence="2" id="KW-0479">Metal-binding</keyword>
<dbReference type="EMBL" id="CAGS01000529">
    <property type="protein sequence ID" value="CCF85806.1"/>
    <property type="molecule type" value="Genomic_DNA"/>
</dbReference>
<organism evidence="4 5">
    <name type="scientific">Nitrolancea hollandica Lb</name>
    <dbReference type="NCBI Taxonomy" id="1129897"/>
    <lineage>
        <taxon>Bacteria</taxon>
        <taxon>Pseudomonadati</taxon>
        <taxon>Thermomicrobiota</taxon>
        <taxon>Thermomicrobia</taxon>
        <taxon>Sphaerobacterales</taxon>
        <taxon>Sphaerobacterineae</taxon>
        <taxon>Sphaerobacteraceae</taxon>
        <taxon>Nitrolancea</taxon>
    </lineage>
</organism>
<dbReference type="OrthoDB" id="9773646at2"/>
<dbReference type="RefSeq" id="WP_008481013.1">
    <property type="nucleotide sequence ID" value="NZ_CAGS01000529.1"/>
</dbReference>
<dbReference type="InterPro" id="IPR010644">
    <property type="entry name" value="ChdC/CLD"/>
</dbReference>
<keyword evidence="1" id="KW-0349">Heme</keyword>
<comment type="caution">
    <text evidence="4">The sequence shown here is derived from an EMBL/GenBank/DDBJ whole genome shotgun (WGS) entry which is preliminary data.</text>
</comment>
<gene>
    <name evidence="4" type="primary">cld</name>
    <name evidence="4" type="ORF">NITHO_5750003</name>
</gene>
<protein>
    <submittedName>
        <fullName evidence="4">Chlorite dismutase</fullName>
    </submittedName>
</protein>
<dbReference type="SUPFAM" id="SSF54909">
    <property type="entry name" value="Dimeric alpha+beta barrel"/>
    <property type="match status" value="1"/>
</dbReference>
<dbReference type="PANTHER" id="PTHR36843">
    <property type="entry name" value="HEME-DEPENDENT PEROXIDASE YWFI-RELATED"/>
    <property type="match status" value="1"/>
</dbReference>
<accession>I4EM93</accession>
<evidence type="ECO:0000256" key="2">
    <source>
        <dbReference type="ARBA" id="ARBA00022723"/>
    </source>
</evidence>
<dbReference type="AlphaFoldDB" id="I4EM93"/>
<name>I4EM93_9BACT</name>
<dbReference type="Gene3D" id="3.30.70.1030">
    <property type="entry name" value="Apc35880, domain 1"/>
    <property type="match status" value="2"/>
</dbReference>
<dbReference type="GO" id="GO:0020037">
    <property type="term" value="F:heme binding"/>
    <property type="evidence" value="ECO:0007669"/>
    <property type="project" value="InterPro"/>
</dbReference>
<dbReference type="PANTHER" id="PTHR36843:SF1">
    <property type="entry name" value="COPROHEME DECARBOXYLASE"/>
    <property type="match status" value="1"/>
</dbReference>
<evidence type="ECO:0000256" key="1">
    <source>
        <dbReference type="ARBA" id="ARBA00022617"/>
    </source>
</evidence>
<proteinExistence type="predicted"/>
<dbReference type="InterPro" id="IPR011008">
    <property type="entry name" value="Dimeric_a/b-barrel"/>
</dbReference>
<dbReference type="GO" id="GO:0046872">
    <property type="term" value="F:metal ion binding"/>
    <property type="evidence" value="ECO:0007669"/>
    <property type="project" value="UniProtKB-KW"/>
</dbReference>
<evidence type="ECO:0000256" key="3">
    <source>
        <dbReference type="ARBA" id="ARBA00023004"/>
    </source>
</evidence>
<keyword evidence="5" id="KW-1185">Reference proteome</keyword>
<evidence type="ECO:0000313" key="5">
    <source>
        <dbReference type="Proteomes" id="UP000004221"/>
    </source>
</evidence>
<sequence length="223" mass="25010">MAGNPTYTVFWLYKVDPSWRGRSESDKTQAREAFLSTLESHQDVSLRAAYSTIGLCADIDLILWTVASSAEALQQLAIDLNRTELGRALEMKHAYLGIAGFSRYDAEHGPAFLKGIPPKRYLSVYPFIKTPEWYVLPFEERQAMMAVHGNLGDEYPTSLTNTVSSFGIADQEFVVALEEDDLAVLVQMVQRLREAKVRIYTKVDTPIFLGVRKPAEEALTDLG</sequence>
<dbReference type="GO" id="GO:0016491">
    <property type="term" value="F:oxidoreductase activity"/>
    <property type="evidence" value="ECO:0007669"/>
    <property type="project" value="InterPro"/>
</dbReference>
<reference evidence="4 5" key="1">
    <citation type="journal article" date="2012" name="ISME J.">
        <title>Nitrification expanded: discovery, physiology and genomics of a nitrite-oxidizing bacterium from the phylum Chloroflexi.</title>
        <authorList>
            <person name="Sorokin D.Y."/>
            <person name="Lucker S."/>
            <person name="Vejmelkova D."/>
            <person name="Kostrikina N.A."/>
            <person name="Kleerebezem R."/>
            <person name="Rijpstra W.I."/>
            <person name="Damste J.S."/>
            <person name="Le Paslier D."/>
            <person name="Muyzer G."/>
            <person name="Wagner M."/>
            <person name="van Loosdrecht M.C."/>
            <person name="Daims H."/>
        </authorList>
    </citation>
    <scope>NUCLEOTIDE SEQUENCE [LARGE SCALE GENOMIC DNA]</scope>
    <source>
        <strain evidence="5">none</strain>
    </source>
</reference>
<dbReference type="Proteomes" id="UP000004221">
    <property type="component" value="Unassembled WGS sequence"/>
</dbReference>
<dbReference type="Pfam" id="PF06778">
    <property type="entry name" value="Chlor_dismutase"/>
    <property type="match status" value="1"/>
</dbReference>
<keyword evidence="3" id="KW-0408">Iron</keyword>
<evidence type="ECO:0000313" key="4">
    <source>
        <dbReference type="EMBL" id="CCF85806.1"/>
    </source>
</evidence>